<feature type="coiled-coil region" evidence="1">
    <location>
        <begin position="673"/>
        <end position="736"/>
    </location>
</feature>
<evidence type="ECO:0000256" key="1">
    <source>
        <dbReference type="SAM" id="Coils"/>
    </source>
</evidence>
<accession>A0A7R8W246</accession>
<dbReference type="EMBL" id="OB660185">
    <property type="protein sequence ID" value="CAD7223341.1"/>
    <property type="molecule type" value="Genomic_DNA"/>
</dbReference>
<feature type="region of interest" description="Disordered" evidence="2">
    <location>
        <begin position="152"/>
        <end position="198"/>
    </location>
</feature>
<feature type="compositionally biased region" description="Basic and acidic residues" evidence="2">
    <location>
        <begin position="877"/>
        <end position="888"/>
    </location>
</feature>
<reference evidence="3" key="1">
    <citation type="submission" date="2020-11" db="EMBL/GenBank/DDBJ databases">
        <authorList>
            <person name="Tran Van P."/>
        </authorList>
    </citation>
    <scope>NUCLEOTIDE SEQUENCE</scope>
</reference>
<sequence length="888" mass="101660">MFHDRHDLSPAVSELSIEDILQSRGSLRPSTRKYFRHSSPSSSLSSPILSARRRRSSHLSFDADLSWLGPALHKKHYNKTEFSSPLHRRLSPFPSPLASRRLRSSRSSSSGNDTRILLNKNFFEPHTTSRRPAALSSLSSFSFSRLTFRGIARESAPNPRTSSRSNRSRRPFRGPTLSQRVSKNSSHRKAPRSQGRPCYSTILASSVAHSPRDSLTYRKIHQRHSGTELYAPVYETSADSRELNGLHWETHGYGTNHSMGATEKRRTGDVPDLDFLSPHDSYDGKRELRSPDMSLLEVDMDLRLNSPCDYLLTGVDSMAAVGLEPPPKGRHESAPVKDPGEGVLDRMSRKKSLNSKHHQFQQRLSSVLEEIHSLRESIQGVPSSSPPASPEKERRRGGDGVTPALTPTAPVRAQRRNDDRTTMETDMSICTTELMDLTLPAESGLLVAEDGQHKDQIALLKRQLKNMKDRIQRQNAVNEELEAKYLDSRKVLSQLKARLEETESRLKKEVTEAATKVEMERADWNDEILDLRRQLQSAEEERDELRRLLDSSEAQLIQYRETTEQLQQEVEHWQKFSAEHEKCSELKGEVEVWQQTCREVEKKMQKKLKDTEKELEELQERKKQTEAENERLQVQTMSDTMDRMSQAELKTIRLGREEYKELLEKLESFAACSQVTEQKVEVLERETSDLESRIRNELDPLKHKSRQYIRLIKKLRDKLEVKRAELENKVVHTKALEATSVPLDEHERLRSTLISLEGKQEELGKVLSSFPSLGTASATTTTDQIHFCFQDLRKLRSSPEQSRRLRTDDEDMAFARRGTLDDGESDHTLCDAEHFIPLSSVRDHYTFSQHTRASCPSVTSESPTGRRQTLPARKNTKSHEDQKREDDS</sequence>
<feature type="compositionally biased region" description="Basic residues" evidence="2">
    <location>
        <begin position="348"/>
        <end position="360"/>
    </location>
</feature>
<feature type="region of interest" description="Disordered" evidence="2">
    <location>
        <begin position="323"/>
        <end position="421"/>
    </location>
</feature>
<keyword evidence="1" id="KW-0175">Coiled coil</keyword>
<feature type="region of interest" description="Disordered" evidence="2">
    <location>
        <begin position="851"/>
        <end position="888"/>
    </location>
</feature>
<organism evidence="3">
    <name type="scientific">Cyprideis torosa</name>
    <dbReference type="NCBI Taxonomy" id="163714"/>
    <lineage>
        <taxon>Eukaryota</taxon>
        <taxon>Metazoa</taxon>
        <taxon>Ecdysozoa</taxon>
        <taxon>Arthropoda</taxon>
        <taxon>Crustacea</taxon>
        <taxon>Oligostraca</taxon>
        <taxon>Ostracoda</taxon>
        <taxon>Podocopa</taxon>
        <taxon>Podocopida</taxon>
        <taxon>Cytherocopina</taxon>
        <taxon>Cytheroidea</taxon>
        <taxon>Cytherideidae</taxon>
        <taxon>Cyprideis</taxon>
    </lineage>
</organism>
<feature type="compositionally biased region" description="Polar residues" evidence="2">
    <location>
        <begin position="851"/>
        <end position="867"/>
    </location>
</feature>
<name>A0A7R8W246_9CRUS</name>
<gene>
    <name evidence="3" type="ORF">CTOB1V02_LOCUS1331</name>
</gene>
<proteinExistence type="predicted"/>
<feature type="region of interest" description="Disordered" evidence="2">
    <location>
        <begin position="257"/>
        <end position="278"/>
    </location>
</feature>
<evidence type="ECO:0000256" key="2">
    <source>
        <dbReference type="SAM" id="MobiDB-lite"/>
    </source>
</evidence>
<feature type="coiled-coil region" evidence="1">
    <location>
        <begin position="457"/>
        <end position="635"/>
    </location>
</feature>
<protein>
    <submittedName>
        <fullName evidence="3">Uncharacterized protein</fullName>
    </submittedName>
</protein>
<feature type="region of interest" description="Disordered" evidence="2">
    <location>
        <begin position="81"/>
        <end position="113"/>
    </location>
</feature>
<feature type="compositionally biased region" description="Basic and acidic residues" evidence="2">
    <location>
        <begin position="327"/>
        <end position="347"/>
    </location>
</feature>
<evidence type="ECO:0000313" key="3">
    <source>
        <dbReference type="EMBL" id="CAD7223341.1"/>
    </source>
</evidence>
<dbReference type="AlphaFoldDB" id="A0A7R8W246"/>